<sequence>MADFSYSDDLELQRLNDQVNAQPEEFENWEKLRLEIPTTDFSHDFPSSLVTGRNMPTSSFRSPGRRLRRWSTNAARDQRRHYHARLCGTLNLARHCEMPDQLLPTTTSHTRNTTSDVEDACLLFVIVGEHTTLCLQSLHKNSADRWRPRYYLNALQTVIFAILGRIIHIPLHQYARYFERYRTMSERRPITDVAPAEVITRINEEMASETEQRPRNPTETERELRTRVDAYLLDIFHRTQHETSTRWTFEQEIKRPYYHVTELDDAQLANWRKYLDFEEAEPNNYTRTRFLYERCLVTAANYDEFWFRYARWTRGQAHLNEQVRNEEVRNIYQRASCVFVFTDSPEIRLQYARFEESLGKADVAVAIHEAVLMILPAHLETILSLVNTHRRQYGVDAAIEVLNQHAMSQGYTPYVRGALVAELARLTWKAKGDVPAARKIFEENAQYLPDCRKFWFEYLLFERDLPVQVAEGKSKGKSAEEERYSRLKKVYDAIRSTARLDEDTMRELSGVYLEDLELRGGEKAMQEWVRLDGEIWGPTSVQGARSGELGTDVSSKAV</sequence>
<comment type="similarity">
    <text evidence="6">Belongs to the PRP39 family.</text>
</comment>
<feature type="region of interest" description="Disordered" evidence="7">
    <location>
        <begin position="45"/>
        <end position="64"/>
    </location>
</feature>
<dbReference type="InterPro" id="IPR003107">
    <property type="entry name" value="HAT"/>
</dbReference>
<keyword evidence="9" id="KW-1185">Reference proteome</keyword>
<dbReference type="GO" id="GO:0030627">
    <property type="term" value="F:pre-mRNA 5'-splice site binding"/>
    <property type="evidence" value="ECO:0007669"/>
    <property type="project" value="TreeGrafter"/>
</dbReference>
<dbReference type="Gene3D" id="1.25.40.10">
    <property type="entry name" value="Tetratricopeptide repeat domain"/>
    <property type="match status" value="1"/>
</dbReference>
<keyword evidence="2" id="KW-0507">mRNA processing</keyword>
<gene>
    <name evidence="8" type="ORF">ZT3D7_G7332</name>
</gene>
<dbReference type="Pfam" id="PF23241">
    <property type="entry name" value="HAT_PRP39_C"/>
    <property type="match status" value="1"/>
</dbReference>
<dbReference type="PANTHER" id="PTHR17204">
    <property type="entry name" value="PRE-MRNA PROCESSING PROTEIN PRP39-RELATED"/>
    <property type="match status" value="1"/>
</dbReference>
<organism evidence="8 9">
    <name type="scientific">Zymoseptoria tritici (strain ST99CH_3D7)</name>
    <dbReference type="NCBI Taxonomy" id="1276538"/>
    <lineage>
        <taxon>Eukaryota</taxon>
        <taxon>Fungi</taxon>
        <taxon>Dikarya</taxon>
        <taxon>Ascomycota</taxon>
        <taxon>Pezizomycotina</taxon>
        <taxon>Dothideomycetes</taxon>
        <taxon>Dothideomycetidae</taxon>
        <taxon>Mycosphaerellales</taxon>
        <taxon>Mycosphaerellaceae</taxon>
        <taxon>Zymoseptoria</taxon>
    </lineage>
</organism>
<dbReference type="STRING" id="1276538.A0A1X7RXS7"/>
<keyword evidence="5" id="KW-0539">Nucleus</keyword>
<name>A0A1X7RXS7_ZYMT9</name>
<dbReference type="InterPro" id="IPR059164">
    <property type="entry name" value="HAT_PRP39_C"/>
</dbReference>
<feature type="region of interest" description="Disordered" evidence="7">
    <location>
        <begin position="538"/>
        <end position="558"/>
    </location>
</feature>
<dbReference type="FunFam" id="1.25.40.10:FF:000451">
    <property type="entry name" value="mRNA splicing protein (Prp39), putative"/>
    <property type="match status" value="1"/>
</dbReference>
<dbReference type="SMART" id="SM00386">
    <property type="entry name" value="HAT"/>
    <property type="match status" value="3"/>
</dbReference>
<protein>
    <recommendedName>
        <fullName evidence="10">Suppressor of forked domain-containing protein</fullName>
    </recommendedName>
</protein>
<reference evidence="8 9" key="1">
    <citation type="submission" date="2016-06" db="EMBL/GenBank/DDBJ databases">
        <authorList>
            <person name="Kjaerup R.B."/>
            <person name="Dalgaard T.S."/>
            <person name="Juul-Madsen H.R."/>
        </authorList>
    </citation>
    <scope>NUCLEOTIDE SEQUENCE [LARGE SCALE GENOMIC DNA]</scope>
</reference>
<evidence type="ECO:0000256" key="1">
    <source>
        <dbReference type="ARBA" id="ARBA00004123"/>
    </source>
</evidence>
<keyword evidence="3" id="KW-0677">Repeat</keyword>
<dbReference type="SUPFAM" id="SSF48452">
    <property type="entry name" value="TPR-like"/>
    <property type="match status" value="1"/>
</dbReference>
<evidence type="ECO:0000256" key="2">
    <source>
        <dbReference type="ARBA" id="ARBA00022664"/>
    </source>
</evidence>
<dbReference type="Proteomes" id="UP000215127">
    <property type="component" value="Chromosome 7"/>
</dbReference>
<evidence type="ECO:0000256" key="5">
    <source>
        <dbReference type="ARBA" id="ARBA00023242"/>
    </source>
</evidence>
<feature type="compositionally biased region" description="Polar residues" evidence="7">
    <location>
        <begin position="48"/>
        <end position="61"/>
    </location>
</feature>
<evidence type="ECO:0000313" key="9">
    <source>
        <dbReference type="Proteomes" id="UP000215127"/>
    </source>
</evidence>
<evidence type="ECO:0000256" key="6">
    <source>
        <dbReference type="ARBA" id="ARBA00038019"/>
    </source>
</evidence>
<dbReference type="GO" id="GO:0005685">
    <property type="term" value="C:U1 snRNP"/>
    <property type="evidence" value="ECO:0007669"/>
    <property type="project" value="TreeGrafter"/>
</dbReference>
<dbReference type="EMBL" id="LT853698">
    <property type="protein sequence ID" value="SMQ52179.1"/>
    <property type="molecule type" value="Genomic_DNA"/>
</dbReference>
<comment type="subcellular location">
    <subcellularLocation>
        <location evidence="1">Nucleus</location>
    </subcellularLocation>
</comment>
<evidence type="ECO:0000313" key="8">
    <source>
        <dbReference type="EMBL" id="SMQ52179.1"/>
    </source>
</evidence>
<dbReference type="GO" id="GO:0000395">
    <property type="term" value="P:mRNA 5'-splice site recognition"/>
    <property type="evidence" value="ECO:0007669"/>
    <property type="project" value="TreeGrafter"/>
</dbReference>
<evidence type="ECO:0000256" key="4">
    <source>
        <dbReference type="ARBA" id="ARBA00023187"/>
    </source>
</evidence>
<proteinExistence type="inferred from homology"/>
<keyword evidence="4" id="KW-0508">mRNA splicing</keyword>
<dbReference type="AlphaFoldDB" id="A0A1X7RXS7"/>
<dbReference type="GO" id="GO:0000243">
    <property type="term" value="C:commitment complex"/>
    <property type="evidence" value="ECO:0007669"/>
    <property type="project" value="TreeGrafter"/>
</dbReference>
<evidence type="ECO:0000256" key="3">
    <source>
        <dbReference type="ARBA" id="ARBA00022737"/>
    </source>
</evidence>
<dbReference type="PANTHER" id="PTHR17204:SF5">
    <property type="entry name" value="PRE-MRNA-PROCESSING FACTOR 39"/>
    <property type="match status" value="1"/>
</dbReference>
<accession>A0A1X7RXS7</accession>
<evidence type="ECO:0000256" key="7">
    <source>
        <dbReference type="SAM" id="MobiDB-lite"/>
    </source>
</evidence>
<dbReference type="GO" id="GO:0071004">
    <property type="term" value="C:U2-type prespliceosome"/>
    <property type="evidence" value="ECO:0007669"/>
    <property type="project" value="TreeGrafter"/>
</dbReference>
<dbReference type="InterPro" id="IPR011990">
    <property type="entry name" value="TPR-like_helical_dom_sf"/>
</dbReference>
<evidence type="ECO:0008006" key="10">
    <source>
        <dbReference type="Google" id="ProtNLM"/>
    </source>
</evidence>